<evidence type="ECO:0000313" key="1">
    <source>
        <dbReference type="Proteomes" id="UP000675920"/>
    </source>
</evidence>
<keyword evidence="1" id="KW-1185">Reference proteome</keyword>
<name>A0A8B6XCM3_9BURK</name>
<sequence length="307" mass="32568">MPDAVGPIRAISGRSSVAWRFISRFLKGARILSTARLGVPLPRTSGVITDTSREMHMEMRTTAFVAQALRMINASDTTVGATTGGERGRGISLGRIVEGGPPRVQCSIVASAAFAAQAAELAARLAGESSLRVELHADSFGSAQGQVVLLFVDADDIGTLAAQITGRRMAYPNSSVLAVADGLNRAQVAELFSAGVNDFISARASAAEYAARVDLVAGRIERAMSGAAPSFASLFGGAPAEGRGESLRQIKTRIVASFERGYIESLLVRSGGNISAAARLARKNRRAFFELMRKHQIKPDQFRCEDE</sequence>
<dbReference type="Gene3D" id="1.10.10.60">
    <property type="entry name" value="Homeodomain-like"/>
    <property type="match status" value="1"/>
</dbReference>
<dbReference type="OrthoDB" id="8687324at2"/>
<protein>
    <submittedName>
        <fullName evidence="2">Uncharacterized protein</fullName>
    </submittedName>
</protein>
<dbReference type="SUPFAM" id="SSF46689">
    <property type="entry name" value="Homeodomain-like"/>
    <property type="match status" value="1"/>
</dbReference>
<dbReference type="InterPro" id="IPR009057">
    <property type="entry name" value="Homeodomain-like_sf"/>
</dbReference>
<accession>A0A8B6XCM3</accession>
<proteinExistence type="predicted"/>
<reference evidence="2" key="1">
    <citation type="submission" date="2025-08" db="UniProtKB">
        <authorList>
            <consortium name="RefSeq"/>
        </authorList>
    </citation>
    <scope>IDENTIFICATION</scope>
</reference>
<evidence type="ECO:0000313" key="2">
    <source>
        <dbReference type="RefSeq" id="WP_156924542.1"/>
    </source>
</evidence>
<dbReference type="Proteomes" id="UP000675920">
    <property type="component" value="Unplaced"/>
</dbReference>
<organism evidence="1 2">
    <name type="scientific">Derxia gummosa DSM 723</name>
    <dbReference type="NCBI Taxonomy" id="1121388"/>
    <lineage>
        <taxon>Bacteria</taxon>
        <taxon>Pseudomonadati</taxon>
        <taxon>Pseudomonadota</taxon>
        <taxon>Betaproteobacteria</taxon>
        <taxon>Burkholderiales</taxon>
        <taxon>Alcaligenaceae</taxon>
        <taxon>Derxia</taxon>
    </lineage>
</organism>
<dbReference type="AlphaFoldDB" id="A0A8B6XCM3"/>
<dbReference type="RefSeq" id="WP_156924542.1">
    <property type="nucleotide sequence ID" value="NZ_KI519500.1"/>
</dbReference>